<evidence type="ECO:0000313" key="2">
    <source>
        <dbReference type="EMBL" id="PMD34180.1"/>
    </source>
</evidence>
<dbReference type="InterPro" id="IPR044053">
    <property type="entry name" value="AsaB-like"/>
</dbReference>
<evidence type="ECO:0000313" key="3">
    <source>
        <dbReference type="Proteomes" id="UP000235786"/>
    </source>
</evidence>
<dbReference type="PANTHER" id="PTHR34598">
    <property type="entry name" value="BLL6449 PROTEIN"/>
    <property type="match status" value="1"/>
</dbReference>
<comment type="similarity">
    <text evidence="1">Belongs to the asaB hydroxylase/desaturase family.</text>
</comment>
<organism evidence="2 3">
    <name type="scientific">Hyaloscypha variabilis (strain UAMH 11265 / GT02V1 / F)</name>
    <name type="common">Meliniomyces variabilis</name>
    <dbReference type="NCBI Taxonomy" id="1149755"/>
    <lineage>
        <taxon>Eukaryota</taxon>
        <taxon>Fungi</taxon>
        <taxon>Dikarya</taxon>
        <taxon>Ascomycota</taxon>
        <taxon>Pezizomycotina</taxon>
        <taxon>Leotiomycetes</taxon>
        <taxon>Helotiales</taxon>
        <taxon>Hyaloscyphaceae</taxon>
        <taxon>Hyaloscypha</taxon>
        <taxon>Hyaloscypha variabilis</taxon>
    </lineage>
</organism>
<evidence type="ECO:0000256" key="1">
    <source>
        <dbReference type="ARBA" id="ARBA00023604"/>
    </source>
</evidence>
<dbReference type="PANTHER" id="PTHR34598:SF3">
    <property type="entry name" value="OXIDOREDUCTASE AN1597"/>
    <property type="match status" value="1"/>
</dbReference>
<dbReference type="OrthoDB" id="412788at2759"/>
<dbReference type="Proteomes" id="UP000235786">
    <property type="component" value="Unassembled WGS sequence"/>
</dbReference>
<dbReference type="STRING" id="1149755.A0A2J6R6N9"/>
<protein>
    <recommendedName>
        <fullName evidence="4">Methyltransferase</fullName>
    </recommendedName>
</protein>
<gene>
    <name evidence="2" type="ORF">L207DRAFT_588778</name>
</gene>
<dbReference type="EMBL" id="KZ613954">
    <property type="protein sequence ID" value="PMD34180.1"/>
    <property type="molecule type" value="Genomic_DNA"/>
</dbReference>
<keyword evidence="3" id="KW-1185">Reference proteome</keyword>
<evidence type="ECO:0008006" key="4">
    <source>
        <dbReference type="Google" id="ProtNLM"/>
    </source>
</evidence>
<dbReference type="AlphaFoldDB" id="A0A2J6R6N9"/>
<dbReference type="GO" id="GO:0016491">
    <property type="term" value="F:oxidoreductase activity"/>
    <property type="evidence" value="ECO:0007669"/>
    <property type="project" value="InterPro"/>
</dbReference>
<sequence>MPDVTGTLEYLQKLELYESEKPYWCFLPPHDGFNPDVERVDNLEFEDHSDVHIRDIRDLKHTFKIDDCGFEVVSHRSRFSSFQKPDDVAEYRAEADQLLKDTLDAVFVKSYDSILRRNVPFQRNQMDLADPLHTEGPARGVHNDITYDSGPAVINRYLADEEKALFLKPGYRFRIINTWRPLVPVLEDRPLALCDSRSVDPEDLVPADRVAPGRFGEVYYLTHNPNHKWFWLNKQTPSEPFIFTMYDTKDGPHARFCPHVSFVNPLAPKNAAPRESVETRSIVITKE</sequence>
<name>A0A2J6R6N9_HYAVF</name>
<reference evidence="2 3" key="1">
    <citation type="submission" date="2016-04" db="EMBL/GenBank/DDBJ databases">
        <title>A degradative enzymes factory behind the ericoid mycorrhizal symbiosis.</title>
        <authorList>
            <consortium name="DOE Joint Genome Institute"/>
            <person name="Martino E."/>
            <person name="Morin E."/>
            <person name="Grelet G."/>
            <person name="Kuo A."/>
            <person name="Kohler A."/>
            <person name="Daghino S."/>
            <person name="Barry K."/>
            <person name="Choi C."/>
            <person name="Cichocki N."/>
            <person name="Clum A."/>
            <person name="Copeland A."/>
            <person name="Hainaut M."/>
            <person name="Haridas S."/>
            <person name="Labutti K."/>
            <person name="Lindquist E."/>
            <person name="Lipzen A."/>
            <person name="Khouja H.-R."/>
            <person name="Murat C."/>
            <person name="Ohm R."/>
            <person name="Olson A."/>
            <person name="Spatafora J."/>
            <person name="Veneault-Fourrey C."/>
            <person name="Henrissat B."/>
            <person name="Grigoriev I."/>
            <person name="Martin F."/>
            <person name="Perotto S."/>
        </authorList>
    </citation>
    <scope>NUCLEOTIDE SEQUENCE [LARGE SCALE GENOMIC DNA]</scope>
    <source>
        <strain evidence="2 3">F</strain>
    </source>
</reference>
<proteinExistence type="inferred from homology"/>
<dbReference type="NCBIfam" id="NF041278">
    <property type="entry name" value="CmcJ_NvfI_EfuI"/>
    <property type="match status" value="1"/>
</dbReference>
<accession>A0A2J6R6N9</accession>